<comment type="subunit">
    <text evidence="1">Heterodimer composed of an alpha and a beta subunit.</text>
</comment>
<dbReference type="GO" id="GO:0019164">
    <property type="term" value="F:pyruvate synthase activity"/>
    <property type="evidence" value="ECO:0007669"/>
    <property type="project" value="UniProtKB-ARBA"/>
</dbReference>
<comment type="catalytic activity">
    <reaction evidence="4">
        <text>a 2-oxocarboxylate + 2 oxidized [2Fe-2S]-[ferredoxin] + CoA = an acyl-CoA + 2 reduced [2Fe-2S]-[ferredoxin] + CO2 + H(+)</text>
        <dbReference type="Rhea" id="RHEA:42316"/>
        <dbReference type="Rhea" id="RHEA-COMP:10000"/>
        <dbReference type="Rhea" id="RHEA-COMP:10001"/>
        <dbReference type="ChEBI" id="CHEBI:15378"/>
        <dbReference type="ChEBI" id="CHEBI:16526"/>
        <dbReference type="ChEBI" id="CHEBI:33737"/>
        <dbReference type="ChEBI" id="CHEBI:33738"/>
        <dbReference type="ChEBI" id="CHEBI:35179"/>
        <dbReference type="ChEBI" id="CHEBI:57287"/>
        <dbReference type="ChEBI" id="CHEBI:58342"/>
        <dbReference type="EC" id="1.2.7.11"/>
    </reaction>
</comment>
<dbReference type="Pfam" id="PF02775">
    <property type="entry name" value="TPP_enzyme_C"/>
    <property type="match status" value="1"/>
</dbReference>
<dbReference type="InterPro" id="IPR029061">
    <property type="entry name" value="THDP-binding"/>
</dbReference>
<evidence type="ECO:0000259" key="5">
    <source>
        <dbReference type="Pfam" id="PF02775"/>
    </source>
</evidence>
<dbReference type="AlphaFoldDB" id="A0A977K9F7"/>
<dbReference type="KEGG" id="ipc:IPA_03990"/>
<protein>
    <recommendedName>
        <fullName evidence="2">2-oxoacid oxidoreductase (ferredoxin)</fullName>
        <ecNumber evidence="2">1.2.7.11</ecNumber>
    </recommendedName>
</protein>
<dbReference type="GO" id="GO:0018491">
    <property type="term" value="F:2-oxobutyrate synthase activity"/>
    <property type="evidence" value="ECO:0007669"/>
    <property type="project" value="UniProtKB-ARBA"/>
</dbReference>
<reference evidence="6" key="1">
    <citation type="submission" date="2013-11" db="EMBL/GenBank/DDBJ databases">
        <title>Comparative genomics of Ignicoccus.</title>
        <authorList>
            <person name="Podar M."/>
        </authorList>
    </citation>
    <scope>NUCLEOTIDE SEQUENCE</scope>
    <source>
        <strain evidence="6">DSM 13166</strain>
    </source>
</reference>
<dbReference type="InterPro" id="IPR011766">
    <property type="entry name" value="TPP_enzyme_TPP-bd"/>
</dbReference>
<dbReference type="EMBL" id="CP006868">
    <property type="protein sequence ID" value="UXD21411.1"/>
    <property type="molecule type" value="Genomic_DNA"/>
</dbReference>
<dbReference type="PANTHER" id="PTHR42897">
    <property type="entry name" value="PYRUVATE SYNTHASE SUBUNIT PORB"/>
    <property type="match status" value="1"/>
</dbReference>
<keyword evidence="6" id="KW-0670">Pyruvate</keyword>
<gene>
    <name evidence="6" type="ORF">IPA_03990</name>
</gene>
<organism evidence="6 7">
    <name type="scientific">Ignicoccus pacificus DSM 13166</name>
    <dbReference type="NCBI Taxonomy" id="940294"/>
    <lineage>
        <taxon>Archaea</taxon>
        <taxon>Thermoproteota</taxon>
        <taxon>Thermoprotei</taxon>
        <taxon>Desulfurococcales</taxon>
        <taxon>Desulfurococcaceae</taxon>
        <taxon>Ignicoccus</taxon>
    </lineage>
</organism>
<feature type="domain" description="Thiamine pyrophosphate enzyme TPP-binding" evidence="5">
    <location>
        <begin position="57"/>
        <end position="225"/>
    </location>
</feature>
<accession>A0A977K9F7</accession>
<sequence length="326" mass="36520">MALKEVGPMEPIRTHMQIPREELIAPGHSACQGCGHFIIVRHLLKAAGPNTIVVNPTGCLEVVTTVFPYSSWKVPWIHVAFENGGSVASGVEAAIKSLQKKGILPKDERINVVVFAGDGGTVDIGFQSLSGMFERRHKVVYVLLDNEAYMNTGIQRSGSTPYGAWTTTTPVGKRWKGEWRVRKDMMQIAVAHHVPYAATINPAYPVDMYNKMVKALKAEGPAFLHAYSPCPTGWRFDPSLTVEVARMAVLTGYWVLYEYDHGNYKVTVPVLKRKPVREFVKMQGRFRHMTEEQIKKLQEIIDEQVEHINKLVGKTVIGPVVEEQKK</sequence>
<evidence type="ECO:0000256" key="2">
    <source>
        <dbReference type="ARBA" id="ARBA00012691"/>
    </source>
</evidence>
<dbReference type="Proteomes" id="UP001063698">
    <property type="component" value="Chromosome"/>
</dbReference>
<dbReference type="CDD" id="cd03376">
    <property type="entry name" value="TPP_PFOR_porB_like"/>
    <property type="match status" value="1"/>
</dbReference>
<dbReference type="Gene3D" id="3.40.50.970">
    <property type="match status" value="2"/>
</dbReference>
<evidence type="ECO:0000313" key="7">
    <source>
        <dbReference type="Proteomes" id="UP001063698"/>
    </source>
</evidence>
<dbReference type="InterPro" id="IPR051479">
    <property type="entry name" value="PorB-like"/>
</dbReference>
<dbReference type="EC" id="1.2.7.11" evidence="2"/>
<dbReference type="GO" id="GO:0030976">
    <property type="term" value="F:thiamine pyrophosphate binding"/>
    <property type="evidence" value="ECO:0007669"/>
    <property type="project" value="InterPro"/>
</dbReference>
<keyword evidence="3" id="KW-0560">Oxidoreductase</keyword>
<evidence type="ECO:0000256" key="1">
    <source>
        <dbReference type="ARBA" id="ARBA00011631"/>
    </source>
</evidence>
<name>A0A977K9F7_9CREN</name>
<keyword evidence="7" id="KW-1185">Reference proteome</keyword>
<dbReference type="SUPFAM" id="SSF52518">
    <property type="entry name" value="Thiamin diphosphate-binding fold (THDP-binding)"/>
    <property type="match status" value="1"/>
</dbReference>
<dbReference type="PANTHER" id="PTHR42897:SF2">
    <property type="entry name" value="PYRUVATE SYNTHASE SUBUNIT PORB"/>
    <property type="match status" value="1"/>
</dbReference>
<evidence type="ECO:0000256" key="4">
    <source>
        <dbReference type="ARBA" id="ARBA00048893"/>
    </source>
</evidence>
<dbReference type="NCBIfam" id="NF008819">
    <property type="entry name" value="PRK11865.1"/>
    <property type="match status" value="1"/>
</dbReference>
<evidence type="ECO:0000256" key="3">
    <source>
        <dbReference type="ARBA" id="ARBA00023002"/>
    </source>
</evidence>
<evidence type="ECO:0000313" key="6">
    <source>
        <dbReference type="EMBL" id="UXD21411.1"/>
    </source>
</evidence>
<proteinExistence type="predicted"/>